<evidence type="ECO:0000313" key="2">
    <source>
        <dbReference type="EMBL" id="MBB5352639.1"/>
    </source>
</evidence>
<keyword evidence="1" id="KW-0812">Transmembrane</keyword>
<name>A0A840VFP4_9BACT</name>
<evidence type="ECO:0000313" key="3">
    <source>
        <dbReference type="Proteomes" id="UP000557717"/>
    </source>
</evidence>
<organism evidence="2 3">
    <name type="scientific">Haloferula luteola</name>
    <dbReference type="NCBI Taxonomy" id="595692"/>
    <lineage>
        <taxon>Bacteria</taxon>
        <taxon>Pseudomonadati</taxon>
        <taxon>Verrucomicrobiota</taxon>
        <taxon>Verrucomicrobiia</taxon>
        <taxon>Verrucomicrobiales</taxon>
        <taxon>Verrucomicrobiaceae</taxon>
        <taxon>Haloferula</taxon>
    </lineage>
</organism>
<sequence length="411" mass="47212">MSASDPSYHRARQGLRKHTLGLLAWFGSIMLVFGFLATWVNPLWITPSPWSSASFDHYKPVHKHPRLGKTGLVRSGKWDAILLGSSRVDIAFDPQHPAFGDLRVANLALRGGTITEHRAMLEYAYARQPLKLVVVGVDLADLTSRHDVLDVAGFQESPLSESGDPFEKELRYRFGTSAFEMSVKTLDYRFTKRLSAYSPQGQWVRQLDKRPLRQVLQYESFMWANRFIKERHKGIAGNPDKVEDYRQIIRFCLDHHLRLFLCIPPNHAAFLSVFRLKGDPDPGFRTDREIMTSVIAEETQGNDASSITLWDFNDFHPYNCEALPPIDQPRKPTYYWADGTHALPTLGSIMLSRMMDLPPAHPEDATYGTPLTTENLDDREQTLRDGYLRYQKDHPEDFAWVENHMNLWKPN</sequence>
<comment type="caution">
    <text evidence="2">The sequence shown here is derived from an EMBL/GenBank/DDBJ whole genome shotgun (WGS) entry which is preliminary data.</text>
</comment>
<dbReference type="RefSeq" id="WP_184019838.1">
    <property type="nucleotide sequence ID" value="NZ_JACHFD010000014.1"/>
</dbReference>
<dbReference type="EMBL" id="JACHFD010000014">
    <property type="protein sequence ID" value="MBB5352639.1"/>
    <property type="molecule type" value="Genomic_DNA"/>
</dbReference>
<dbReference type="SUPFAM" id="SSF52266">
    <property type="entry name" value="SGNH hydrolase"/>
    <property type="match status" value="1"/>
</dbReference>
<proteinExistence type="predicted"/>
<keyword evidence="1" id="KW-0472">Membrane</keyword>
<gene>
    <name evidence="2" type="ORF">HNR46_002887</name>
</gene>
<dbReference type="AlphaFoldDB" id="A0A840VFP4"/>
<accession>A0A840VFP4</accession>
<dbReference type="Proteomes" id="UP000557717">
    <property type="component" value="Unassembled WGS sequence"/>
</dbReference>
<protein>
    <submittedName>
        <fullName evidence="2">Uncharacterized protein</fullName>
    </submittedName>
</protein>
<evidence type="ECO:0000256" key="1">
    <source>
        <dbReference type="SAM" id="Phobius"/>
    </source>
</evidence>
<keyword evidence="1" id="KW-1133">Transmembrane helix</keyword>
<keyword evidence="3" id="KW-1185">Reference proteome</keyword>
<reference evidence="2 3" key="1">
    <citation type="submission" date="2020-08" db="EMBL/GenBank/DDBJ databases">
        <title>Genomic Encyclopedia of Type Strains, Phase IV (KMG-IV): sequencing the most valuable type-strain genomes for metagenomic binning, comparative biology and taxonomic classification.</title>
        <authorList>
            <person name="Goeker M."/>
        </authorList>
    </citation>
    <scope>NUCLEOTIDE SEQUENCE [LARGE SCALE GENOMIC DNA]</scope>
    <source>
        <strain evidence="2 3">YC6886</strain>
    </source>
</reference>
<feature type="transmembrane region" description="Helical" evidence="1">
    <location>
        <begin position="20"/>
        <end position="40"/>
    </location>
</feature>